<keyword evidence="2" id="KW-0472">Membrane</keyword>
<feature type="transmembrane region" description="Helical" evidence="2">
    <location>
        <begin position="132"/>
        <end position="152"/>
    </location>
</feature>
<evidence type="ECO:0000256" key="1">
    <source>
        <dbReference type="SAM" id="MobiDB-lite"/>
    </source>
</evidence>
<comment type="caution">
    <text evidence="3">The sequence shown here is derived from an EMBL/GenBank/DDBJ whole genome shotgun (WGS) entry which is preliminary data.</text>
</comment>
<feature type="region of interest" description="Disordered" evidence="1">
    <location>
        <begin position="1"/>
        <end position="37"/>
    </location>
</feature>
<dbReference type="Proteomes" id="UP001341840">
    <property type="component" value="Unassembled WGS sequence"/>
</dbReference>
<keyword evidence="2" id="KW-1133">Transmembrane helix</keyword>
<gene>
    <name evidence="3" type="ORF">PIB30_063857</name>
</gene>
<proteinExistence type="predicted"/>
<reference evidence="3 4" key="1">
    <citation type="journal article" date="2023" name="Plants (Basel)">
        <title>Bridging the Gap: Combining Genomics and Transcriptomics Approaches to Understand Stylosanthes scabra, an Orphan Legume from the Brazilian Caatinga.</title>
        <authorList>
            <person name="Ferreira-Neto J.R.C."/>
            <person name="da Silva M.D."/>
            <person name="Binneck E."/>
            <person name="de Melo N.F."/>
            <person name="da Silva R.H."/>
            <person name="de Melo A.L.T.M."/>
            <person name="Pandolfi V."/>
            <person name="Bustamante F.O."/>
            <person name="Brasileiro-Vidal A.C."/>
            <person name="Benko-Iseppon A.M."/>
        </authorList>
    </citation>
    <scope>NUCLEOTIDE SEQUENCE [LARGE SCALE GENOMIC DNA]</scope>
    <source>
        <tissue evidence="3">Leaves</tissue>
    </source>
</reference>
<accession>A0ABU6QM98</accession>
<evidence type="ECO:0000313" key="3">
    <source>
        <dbReference type="EMBL" id="MED6112693.1"/>
    </source>
</evidence>
<name>A0ABU6QM98_9FABA</name>
<evidence type="ECO:0000313" key="4">
    <source>
        <dbReference type="Proteomes" id="UP001341840"/>
    </source>
</evidence>
<evidence type="ECO:0000256" key="2">
    <source>
        <dbReference type="SAM" id="Phobius"/>
    </source>
</evidence>
<keyword evidence="4" id="KW-1185">Reference proteome</keyword>
<keyword evidence="2" id="KW-0812">Transmembrane</keyword>
<protein>
    <submittedName>
        <fullName evidence="3">Uncharacterized protein</fullName>
    </submittedName>
</protein>
<sequence>MEGESSRRRREERERRSEGQRERDTKRGRDATEKREEGALVVAAATPSCYHRRSFLCRRRPVAIASSLLENRERERKNDGKRRTKGCLRCRRALCRHYCQEPPCLRKPPFQAAVLEPQSPLWSLSHSATTTLFWSPKMVAIAAIGAAALLLFF</sequence>
<organism evidence="3 4">
    <name type="scientific">Stylosanthes scabra</name>
    <dbReference type="NCBI Taxonomy" id="79078"/>
    <lineage>
        <taxon>Eukaryota</taxon>
        <taxon>Viridiplantae</taxon>
        <taxon>Streptophyta</taxon>
        <taxon>Embryophyta</taxon>
        <taxon>Tracheophyta</taxon>
        <taxon>Spermatophyta</taxon>
        <taxon>Magnoliopsida</taxon>
        <taxon>eudicotyledons</taxon>
        <taxon>Gunneridae</taxon>
        <taxon>Pentapetalae</taxon>
        <taxon>rosids</taxon>
        <taxon>fabids</taxon>
        <taxon>Fabales</taxon>
        <taxon>Fabaceae</taxon>
        <taxon>Papilionoideae</taxon>
        <taxon>50 kb inversion clade</taxon>
        <taxon>dalbergioids sensu lato</taxon>
        <taxon>Dalbergieae</taxon>
        <taxon>Pterocarpus clade</taxon>
        <taxon>Stylosanthes</taxon>
    </lineage>
</organism>
<dbReference type="EMBL" id="JASCZI010000614">
    <property type="protein sequence ID" value="MED6112693.1"/>
    <property type="molecule type" value="Genomic_DNA"/>
</dbReference>